<accession>A0A7J3X617</accession>
<protein>
    <submittedName>
        <fullName evidence="1">Uncharacterized protein</fullName>
    </submittedName>
</protein>
<dbReference type="EMBL" id="DRZM01000077">
    <property type="protein sequence ID" value="HHP04557.1"/>
    <property type="molecule type" value="Genomic_DNA"/>
</dbReference>
<organism evidence="1">
    <name type="scientific">Thermofilum pendens</name>
    <dbReference type="NCBI Taxonomy" id="2269"/>
    <lineage>
        <taxon>Archaea</taxon>
        <taxon>Thermoproteota</taxon>
        <taxon>Thermoprotei</taxon>
        <taxon>Thermofilales</taxon>
        <taxon>Thermofilaceae</taxon>
        <taxon>Thermofilum</taxon>
    </lineage>
</organism>
<reference evidence="1" key="1">
    <citation type="journal article" date="2020" name="mSystems">
        <title>Genome- and Community-Level Interaction Insights into Carbon Utilization and Element Cycling Functions of Hydrothermarchaeota in Hydrothermal Sediment.</title>
        <authorList>
            <person name="Zhou Z."/>
            <person name="Liu Y."/>
            <person name="Xu W."/>
            <person name="Pan J."/>
            <person name="Luo Z.H."/>
            <person name="Li M."/>
        </authorList>
    </citation>
    <scope>NUCLEOTIDE SEQUENCE [LARGE SCALE GENOMIC DNA]</scope>
    <source>
        <strain evidence="1">SpSt-1125</strain>
    </source>
</reference>
<sequence>MSHVYEEVKRRAELLEKLELAIPGYRGYKEKELRREADRLIRQHLLDRLRPAQRNLKSVMPVIAASGDSNLAQLYNQIQAVFDRVVAKLRTASYGYSGFFDAVKIREAELDRMLEFDWGLVEAVDRVVKAADTVAKSEPGKLAEALSALRGELLAFEDLLAKRDEVIRGILA</sequence>
<name>A0A7J3X617_THEPE</name>
<dbReference type="AlphaFoldDB" id="A0A7J3X617"/>
<gene>
    <name evidence="1" type="ORF">ENM88_02235</name>
</gene>
<proteinExistence type="predicted"/>
<comment type="caution">
    <text evidence="1">The sequence shown here is derived from an EMBL/GenBank/DDBJ whole genome shotgun (WGS) entry which is preliminary data.</text>
</comment>
<evidence type="ECO:0000313" key="1">
    <source>
        <dbReference type="EMBL" id="HHP04557.1"/>
    </source>
</evidence>